<dbReference type="GO" id="GO:0006886">
    <property type="term" value="P:intracellular protein transport"/>
    <property type="evidence" value="ECO:0007669"/>
    <property type="project" value="InterPro"/>
</dbReference>
<evidence type="ECO:0000256" key="8">
    <source>
        <dbReference type="ARBA" id="ARBA00031345"/>
    </source>
</evidence>
<name>A0A1Y1HQA0_KLENI</name>
<dbReference type="OrthoDB" id="245173at2759"/>
<evidence type="ECO:0000256" key="1">
    <source>
        <dbReference type="ARBA" id="ARBA00004395"/>
    </source>
</evidence>
<protein>
    <recommendedName>
        <fullName evidence="3">Conserved oligomeric Golgi complex subunit 7</fullName>
    </recommendedName>
    <alternativeName>
        <fullName evidence="8">Component of oligomeric Golgi complex 7</fullName>
    </alternativeName>
</protein>
<dbReference type="GO" id="GO:0017119">
    <property type="term" value="C:Golgi transport complex"/>
    <property type="evidence" value="ECO:0000318"/>
    <property type="project" value="GO_Central"/>
</dbReference>
<dbReference type="EMBL" id="DF237012">
    <property type="protein sequence ID" value="GAQ80814.1"/>
    <property type="molecule type" value="Genomic_DNA"/>
</dbReference>
<evidence type="ECO:0000256" key="6">
    <source>
        <dbReference type="ARBA" id="ARBA00023034"/>
    </source>
</evidence>
<evidence type="ECO:0000256" key="3">
    <source>
        <dbReference type="ARBA" id="ARBA00020984"/>
    </source>
</evidence>
<evidence type="ECO:0000313" key="10">
    <source>
        <dbReference type="Proteomes" id="UP000054558"/>
    </source>
</evidence>
<keyword evidence="6" id="KW-0333">Golgi apparatus</keyword>
<keyword evidence="7" id="KW-0472">Membrane</keyword>
<keyword evidence="5" id="KW-0653">Protein transport</keyword>
<sequence length="804" mass="86863">MLMDLASFSEEGFRSKDWVNAACHSKPPDEPIDKYLSEVEMKLQLLAENIAAQLEEQSGNAILRVPRAIREIDRVRDDALSLRGTVGGILQKLEQVEGVSATSVAALSKVDAVKQRMEAAKDTLQDAAGLAQLSASIEDVFASGDLPRVAETLAQMRRCLEVVGEVPEFADVKRQLGALEDRLEGMVQPKLSEALLARKVDDTQKLRNILIAINRFSSLEQQYTKVRMRPLRKAWEEFDVGKGTGSTANVASQEDGAVTGASFGEWLPRFYDKVLLVLEQETKWCALTFPSESHLLVPRLLMETMSAISSSFTARIEAAASEAGADLHQGTGGNAPTGAETRGGSKLATLLTLHGMTGAFARNVQHVLAAVEGEELGKVLRAVYSPFEGHKARYGELEKMQLTSEVAQLDLRGAVQRSLGARAVELSETVRRMEASVPAVMVSLEAAIERCLGFTGGSEAGALVRTLDDVILSYVAALFEVLKSLRAVCGVDGSVSGAPTTSHDDAGEEDWSTVQGALQLLTVSESLGSRTAVFETTLRNTLSTLSHKLHIGGVESPGEGTPGTSARDQPLDVAVLRLIDAPEKARRLAVLLEQAKDPRFHALPHTAQRVQSFQDAVHDLVYDVLIFKVRQRLEGVGTLPQWAAAEEENAFDLPSFSAYPLPYIRSVGEYLLTLPQQLEPLAVSQGDAEGEEGEESFLATEWVFQIAEGATNLYIDQLRSIPSISDKGAQQLAADIEYLGNVLGALSVTTPPVLATFQVCLSAPRQKLVEIVADPPADVDLNTVKHIARVRHVVQDGASKAGQH</sequence>
<accession>A0A1Y1HQA0</accession>
<dbReference type="PANTHER" id="PTHR21443">
    <property type="entry name" value="CONSERVED OLIGOMERIC GOLGI COMPLEX COMPONENT 7"/>
    <property type="match status" value="1"/>
</dbReference>
<reference evidence="9 10" key="1">
    <citation type="journal article" date="2014" name="Nat. Commun.">
        <title>Klebsormidium flaccidum genome reveals primary factors for plant terrestrial adaptation.</title>
        <authorList>
            <person name="Hori K."/>
            <person name="Maruyama F."/>
            <person name="Fujisawa T."/>
            <person name="Togashi T."/>
            <person name="Yamamoto N."/>
            <person name="Seo M."/>
            <person name="Sato S."/>
            <person name="Yamada T."/>
            <person name="Mori H."/>
            <person name="Tajima N."/>
            <person name="Moriyama T."/>
            <person name="Ikeuchi M."/>
            <person name="Watanabe M."/>
            <person name="Wada H."/>
            <person name="Kobayashi K."/>
            <person name="Saito M."/>
            <person name="Masuda T."/>
            <person name="Sasaki-Sekimoto Y."/>
            <person name="Mashiguchi K."/>
            <person name="Awai K."/>
            <person name="Shimojima M."/>
            <person name="Masuda S."/>
            <person name="Iwai M."/>
            <person name="Nobusawa T."/>
            <person name="Narise T."/>
            <person name="Kondo S."/>
            <person name="Saito H."/>
            <person name="Sato R."/>
            <person name="Murakawa M."/>
            <person name="Ihara Y."/>
            <person name="Oshima-Yamada Y."/>
            <person name="Ohtaka K."/>
            <person name="Satoh M."/>
            <person name="Sonobe K."/>
            <person name="Ishii M."/>
            <person name="Ohtani R."/>
            <person name="Kanamori-Sato M."/>
            <person name="Honoki R."/>
            <person name="Miyazaki D."/>
            <person name="Mochizuki H."/>
            <person name="Umetsu J."/>
            <person name="Higashi K."/>
            <person name="Shibata D."/>
            <person name="Kamiya Y."/>
            <person name="Sato N."/>
            <person name="Nakamura Y."/>
            <person name="Tabata S."/>
            <person name="Ida S."/>
            <person name="Kurokawa K."/>
            <person name="Ohta H."/>
        </authorList>
    </citation>
    <scope>NUCLEOTIDE SEQUENCE [LARGE SCALE GENOMIC DNA]</scope>
    <source>
        <strain evidence="9 10">NIES-2285</strain>
    </source>
</reference>
<proteinExistence type="inferred from homology"/>
<gene>
    <name evidence="9" type="ORF">KFL_000630170</name>
</gene>
<dbReference type="InterPro" id="IPR019335">
    <property type="entry name" value="COG7"/>
</dbReference>
<dbReference type="STRING" id="105231.A0A1Y1HQA0"/>
<dbReference type="PANTHER" id="PTHR21443:SF0">
    <property type="entry name" value="CONSERVED OLIGOMERIC GOLGI COMPLEX SUBUNIT 7"/>
    <property type="match status" value="1"/>
</dbReference>
<evidence type="ECO:0000256" key="7">
    <source>
        <dbReference type="ARBA" id="ARBA00023136"/>
    </source>
</evidence>
<evidence type="ECO:0000256" key="2">
    <source>
        <dbReference type="ARBA" id="ARBA00005831"/>
    </source>
</evidence>
<dbReference type="GO" id="GO:0007030">
    <property type="term" value="P:Golgi organization"/>
    <property type="evidence" value="ECO:0000318"/>
    <property type="project" value="GO_Central"/>
</dbReference>
<evidence type="ECO:0000256" key="5">
    <source>
        <dbReference type="ARBA" id="ARBA00022927"/>
    </source>
</evidence>
<dbReference type="Proteomes" id="UP000054558">
    <property type="component" value="Unassembled WGS sequence"/>
</dbReference>
<comment type="similarity">
    <text evidence="2">Belongs to the COG7 family.</text>
</comment>
<dbReference type="OMA" id="LKYYHNC"/>
<organism evidence="9 10">
    <name type="scientific">Klebsormidium nitens</name>
    <name type="common">Green alga</name>
    <name type="synonym">Ulothrix nitens</name>
    <dbReference type="NCBI Taxonomy" id="105231"/>
    <lineage>
        <taxon>Eukaryota</taxon>
        <taxon>Viridiplantae</taxon>
        <taxon>Streptophyta</taxon>
        <taxon>Klebsormidiophyceae</taxon>
        <taxon>Klebsormidiales</taxon>
        <taxon>Klebsormidiaceae</taxon>
        <taxon>Klebsormidium</taxon>
    </lineage>
</organism>
<dbReference type="GO" id="GO:0000139">
    <property type="term" value="C:Golgi membrane"/>
    <property type="evidence" value="ECO:0007669"/>
    <property type="project" value="UniProtKB-SubCell"/>
</dbReference>
<keyword evidence="10" id="KW-1185">Reference proteome</keyword>
<evidence type="ECO:0000313" key="9">
    <source>
        <dbReference type="EMBL" id="GAQ80814.1"/>
    </source>
</evidence>
<keyword evidence="4" id="KW-0813">Transport</keyword>
<comment type="subcellular location">
    <subcellularLocation>
        <location evidence="1">Golgi apparatus membrane</location>
        <topology evidence="1">Peripheral membrane protein</topology>
    </subcellularLocation>
</comment>
<dbReference type="Pfam" id="PF10191">
    <property type="entry name" value="COG7"/>
    <property type="match status" value="1"/>
</dbReference>
<dbReference type="AlphaFoldDB" id="A0A1Y1HQA0"/>
<evidence type="ECO:0000256" key="4">
    <source>
        <dbReference type="ARBA" id="ARBA00022448"/>
    </source>
</evidence>
<dbReference type="GO" id="GO:0006890">
    <property type="term" value="P:retrograde vesicle-mediated transport, Golgi to endoplasmic reticulum"/>
    <property type="evidence" value="ECO:0000318"/>
    <property type="project" value="GO_Central"/>
</dbReference>